<dbReference type="InterPro" id="IPR011990">
    <property type="entry name" value="TPR-like_helical_dom_sf"/>
</dbReference>
<feature type="repeat" description="TPR" evidence="10">
    <location>
        <begin position="335"/>
        <end position="368"/>
    </location>
</feature>
<evidence type="ECO:0000256" key="12">
    <source>
        <dbReference type="SAM" id="Phobius"/>
    </source>
</evidence>
<evidence type="ECO:0000256" key="11">
    <source>
        <dbReference type="SAM" id="MobiDB-lite"/>
    </source>
</evidence>
<organism evidence="14 15">
    <name type="scientific">Mesocricetibacter intestinalis</name>
    <dbReference type="NCBI Taxonomy" id="1521930"/>
    <lineage>
        <taxon>Bacteria</taxon>
        <taxon>Pseudomonadati</taxon>
        <taxon>Pseudomonadota</taxon>
        <taxon>Gammaproteobacteria</taxon>
        <taxon>Pasteurellales</taxon>
        <taxon>Pasteurellaceae</taxon>
        <taxon>Mesocricetibacter</taxon>
    </lineage>
</organism>
<evidence type="ECO:0000313" key="15">
    <source>
        <dbReference type="Proteomes" id="UP000295657"/>
    </source>
</evidence>
<dbReference type="RefSeq" id="WP_133544584.1">
    <property type="nucleotide sequence ID" value="NZ_SNYQ01000004.1"/>
</dbReference>
<keyword evidence="8 12" id="KW-0472">Membrane</keyword>
<dbReference type="GO" id="GO:0042168">
    <property type="term" value="P:heme metabolic process"/>
    <property type="evidence" value="ECO:0007669"/>
    <property type="project" value="InterPro"/>
</dbReference>
<dbReference type="GO" id="GO:0006779">
    <property type="term" value="P:porphyrin-containing compound biosynthetic process"/>
    <property type="evidence" value="ECO:0007669"/>
    <property type="project" value="UniProtKB-KW"/>
</dbReference>
<keyword evidence="9" id="KW-0627">Porphyrin biosynthesis</keyword>
<keyword evidence="10" id="KW-0802">TPR repeat</keyword>
<dbReference type="InterPro" id="IPR005254">
    <property type="entry name" value="Heme_biosyn_assoc_TPR_pro"/>
</dbReference>
<keyword evidence="6 12" id="KW-0812">Transmembrane</keyword>
<comment type="function">
    <text evidence="1">Involved in a late step of protoheme IX synthesis.</text>
</comment>
<keyword evidence="4" id="KW-1003">Cell membrane</keyword>
<protein>
    <submittedName>
        <fullName evidence="14">HemY protein</fullName>
    </submittedName>
</protein>
<feature type="transmembrane region" description="Helical" evidence="12">
    <location>
        <begin position="40"/>
        <end position="63"/>
    </location>
</feature>
<reference evidence="14 15" key="1">
    <citation type="submission" date="2019-03" db="EMBL/GenBank/DDBJ databases">
        <title>Genomic Encyclopedia of Type Strains, Phase IV (KMG-IV): sequencing the most valuable type-strain genomes for metagenomic binning, comparative biology and taxonomic classification.</title>
        <authorList>
            <person name="Goeker M."/>
        </authorList>
    </citation>
    <scope>NUCLEOTIDE SEQUENCE [LARGE SCALE GENOMIC DNA]</scope>
    <source>
        <strain evidence="14 15">DSM 28403</strain>
    </source>
</reference>
<evidence type="ECO:0000256" key="5">
    <source>
        <dbReference type="ARBA" id="ARBA00022519"/>
    </source>
</evidence>
<evidence type="ECO:0000313" key="14">
    <source>
        <dbReference type="EMBL" id="TDQ57606.1"/>
    </source>
</evidence>
<feature type="region of interest" description="Disordered" evidence="11">
    <location>
        <begin position="390"/>
        <end position="426"/>
    </location>
</feature>
<dbReference type="Pfam" id="PF07219">
    <property type="entry name" value="HemY_N"/>
    <property type="match status" value="1"/>
</dbReference>
<keyword evidence="7 12" id="KW-1133">Transmembrane helix</keyword>
<evidence type="ECO:0000256" key="1">
    <source>
        <dbReference type="ARBA" id="ARBA00002962"/>
    </source>
</evidence>
<evidence type="ECO:0000256" key="7">
    <source>
        <dbReference type="ARBA" id="ARBA00022989"/>
    </source>
</evidence>
<proteinExistence type="predicted"/>
<comment type="caution">
    <text evidence="14">The sequence shown here is derived from an EMBL/GenBank/DDBJ whole genome shotgun (WGS) entry which is preliminary data.</text>
</comment>
<dbReference type="SUPFAM" id="SSF48452">
    <property type="entry name" value="TPR-like"/>
    <property type="match status" value="1"/>
</dbReference>
<evidence type="ECO:0000256" key="8">
    <source>
        <dbReference type="ARBA" id="ARBA00023136"/>
    </source>
</evidence>
<dbReference type="EMBL" id="SNYQ01000004">
    <property type="protein sequence ID" value="TDQ57606.1"/>
    <property type="molecule type" value="Genomic_DNA"/>
</dbReference>
<dbReference type="InterPro" id="IPR010817">
    <property type="entry name" value="HemY_N"/>
</dbReference>
<keyword evidence="5" id="KW-0997">Cell inner membrane</keyword>
<dbReference type="OrthoDB" id="7067577at2"/>
<gene>
    <name evidence="14" type="ORF">EDC45_1253</name>
</gene>
<comment type="pathway">
    <text evidence="3">Porphyrin-containing compound metabolism; protoheme biosynthesis.</text>
</comment>
<dbReference type="Proteomes" id="UP000295657">
    <property type="component" value="Unassembled WGS sequence"/>
</dbReference>
<comment type="subcellular location">
    <subcellularLocation>
        <location evidence="2">Cell inner membrane</location>
        <topology evidence="2">Multi-pass membrane protein</topology>
    </subcellularLocation>
</comment>
<dbReference type="InterPro" id="IPR019734">
    <property type="entry name" value="TPR_rpt"/>
</dbReference>
<name>A0A4R6V7M7_9PAST</name>
<sequence length="426" mass="47895">MFRTLFLMLVLLAGLVAGPYLAGKQGYVLIDTGSYKIEMAITTLVILFVAAMALVYAVEWIVVRFCRLSNNTYSFFSRRKRSRAQKQTLEGLMRMNEGDYSKAEKLIGKNAKHSDKPILNFIKAAEAAQQRGDEFSANRYLIEATELAGSDNLLVELARTRILLLQNKLPAARSSVDSLLEMAAKNIEVLKLAVEIYLKSKAYAALDKILDNVERSGLYSGKEFQALQRQVEDGLQDEVMNEEGADGLLNWWENQPRKRRNDAYAKVGLIRRLIDCNDHESAYELVLETMKKAPEEQAVSQVLFAQITRLQPTDSSKLVKLLEKRAASAAADSQCCIYRALGYLFVRADNFNKASEAFKKVLQNKEQLSPNDATMAAYVFEQVNDHEAAQQVREESLQKAMEISKAPSEEKDTDPIQPLGLEDKSN</sequence>
<dbReference type="AlphaFoldDB" id="A0A4R6V7M7"/>
<evidence type="ECO:0000256" key="10">
    <source>
        <dbReference type="PROSITE-ProRule" id="PRU00339"/>
    </source>
</evidence>
<dbReference type="GO" id="GO:0005886">
    <property type="term" value="C:plasma membrane"/>
    <property type="evidence" value="ECO:0007669"/>
    <property type="project" value="UniProtKB-SubCell"/>
</dbReference>
<feature type="domain" description="HemY N-terminal" evidence="13">
    <location>
        <begin position="26"/>
        <end position="132"/>
    </location>
</feature>
<evidence type="ECO:0000256" key="6">
    <source>
        <dbReference type="ARBA" id="ARBA00022692"/>
    </source>
</evidence>
<keyword evidence="15" id="KW-1185">Reference proteome</keyword>
<evidence type="ECO:0000259" key="13">
    <source>
        <dbReference type="Pfam" id="PF07219"/>
    </source>
</evidence>
<evidence type="ECO:0000256" key="9">
    <source>
        <dbReference type="ARBA" id="ARBA00023244"/>
    </source>
</evidence>
<evidence type="ECO:0000256" key="2">
    <source>
        <dbReference type="ARBA" id="ARBA00004429"/>
    </source>
</evidence>
<evidence type="ECO:0000256" key="4">
    <source>
        <dbReference type="ARBA" id="ARBA00022475"/>
    </source>
</evidence>
<dbReference type="NCBIfam" id="TIGR00540">
    <property type="entry name" value="TPR_hemY_coli"/>
    <property type="match status" value="1"/>
</dbReference>
<accession>A0A4R6V7M7</accession>
<dbReference type="Gene3D" id="1.25.40.10">
    <property type="entry name" value="Tetratricopeptide repeat domain"/>
    <property type="match status" value="1"/>
</dbReference>
<evidence type="ECO:0000256" key="3">
    <source>
        <dbReference type="ARBA" id="ARBA00004744"/>
    </source>
</evidence>
<dbReference type="PROSITE" id="PS50005">
    <property type="entry name" value="TPR"/>
    <property type="match status" value="1"/>
</dbReference>
<dbReference type="UniPathway" id="UPA00252"/>